<name>A0A4D7CW49_9ENTE</name>
<dbReference type="KEGG" id="vao:FA707_05835"/>
<proteinExistence type="predicted"/>
<gene>
    <name evidence="1" type="ORF">FA707_05835</name>
</gene>
<dbReference type="EMBL" id="CP039712">
    <property type="protein sequence ID" value="QCI86517.1"/>
    <property type="molecule type" value="Genomic_DNA"/>
</dbReference>
<reference evidence="1 2" key="1">
    <citation type="submission" date="2019-04" db="EMBL/GenBank/DDBJ databases">
        <title>Vagococcus sp. nov., isolated from faeces of yaks (Bos grunniens).</title>
        <authorList>
            <person name="Ge Y."/>
        </authorList>
    </citation>
    <scope>NUCLEOTIDE SEQUENCE [LARGE SCALE GENOMIC DNA]</scope>
    <source>
        <strain evidence="1 2">MN-17</strain>
    </source>
</reference>
<evidence type="ECO:0000313" key="2">
    <source>
        <dbReference type="Proteomes" id="UP000298615"/>
    </source>
</evidence>
<sequence>MTINKEAITHLINEDKKEIERLESRRTDDLGNSINYIENELQIQYLAGRIAGLEATLGDE</sequence>
<protein>
    <submittedName>
        <fullName evidence="1">Uncharacterized protein</fullName>
    </submittedName>
</protein>
<dbReference type="Proteomes" id="UP000298615">
    <property type="component" value="Chromosome"/>
</dbReference>
<organism evidence="1 2">
    <name type="scientific">Vagococcus zengguangii</name>
    <dbReference type="NCBI Taxonomy" id="2571750"/>
    <lineage>
        <taxon>Bacteria</taxon>
        <taxon>Bacillati</taxon>
        <taxon>Bacillota</taxon>
        <taxon>Bacilli</taxon>
        <taxon>Lactobacillales</taxon>
        <taxon>Enterococcaceae</taxon>
        <taxon>Vagococcus</taxon>
    </lineage>
</organism>
<dbReference type="RefSeq" id="WP_136953348.1">
    <property type="nucleotide sequence ID" value="NZ_CP039712.1"/>
</dbReference>
<evidence type="ECO:0000313" key="1">
    <source>
        <dbReference type="EMBL" id="QCI86517.1"/>
    </source>
</evidence>
<dbReference type="AlphaFoldDB" id="A0A4D7CW49"/>
<dbReference type="OrthoDB" id="2157023at2"/>
<accession>A0A4D7CW49</accession>
<keyword evidence="2" id="KW-1185">Reference proteome</keyword>